<dbReference type="EMBL" id="SWJQ01000215">
    <property type="protein sequence ID" value="TRZ18647.1"/>
    <property type="molecule type" value="Genomic_DNA"/>
</dbReference>
<proteinExistence type="predicted"/>
<evidence type="ECO:0000256" key="1">
    <source>
        <dbReference type="SAM" id="SignalP"/>
    </source>
</evidence>
<organism evidence="2 3">
    <name type="scientific">Zosterops borbonicus</name>
    <dbReference type="NCBI Taxonomy" id="364589"/>
    <lineage>
        <taxon>Eukaryota</taxon>
        <taxon>Metazoa</taxon>
        <taxon>Chordata</taxon>
        <taxon>Craniata</taxon>
        <taxon>Vertebrata</taxon>
        <taxon>Euteleostomi</taxon>
        <taxon>Archelosauria</taxon>
        <taxon>Archosauria</taxon>
        <taxon>Dinosauria</taxon>
        <taxon>Saurischia</taxon>
        <taxon>Theropoda</taxon>
        <taxon>Coelurosauria</taxon>
        <taxon>Aves</taxon>
        <taxon>Neognathae</taxon>
        <taxon>Neoaves</taxon>
        <taxon>Telluraves</taxon>
        <taxon>Australaves</taxon>
        <taxon>Passeriformes</taxon>
        <taxon>Sylvioidea</taxon>
        <taxon>Zosteropidae</taxon>
        <taxon>Zosterops</taxon>
    </lineage>
</organism>
<comment type="caution">
    <text evidence="2">The sequence shown here is derived from an EMBL/GenBank/DDBJ whole genome shotgun (WGS) entry which is preliminary data.</text>
</comment>
<keyword evidence="1" id="KW-0732">Signal</keyword>
<accession>A0A8K1LLX1</accession>
<reference evidence="2" key="1">
    <citation type="submission" date="2019-04" db="EMBL/GenBank/DDBJ databases">
        <title>Genome assembly of Zosterops borbonicus 15179.</title>
        <authorList>
            <person name="Leroy T."/>
            <person name="Anselmetti Y."/>
            <person name="Tilak M.-K."/>
            <person name="Nabholz B."/>
        </authorList>
    </citation>
    <scope>NUCLEOTIDE SEQUENCE</scope>
    <source>
        <strain evidence="2">HGM_15179</strain>
        <tissue evidence="2">Muscle</tissue>
    </source>
</reference>
<evidence type="ECO:0000313" key="2">
    <source>
        <dbReference type="EMBL" id="TRZ18647.1"/>
    </source>
</evidence>
<feature type="non-terminal residue" evidence="2">
    <location>
        <position position="81"/>
    </location>
</feature>
<dbReference type="Proteomes" id="UP000796761">
    <property type="component" value="Unassembled WGS sequence"/>
</dbReference>
<sequence length="81" mass="8955">NQMVNTGVPACVTLISLLAAEHHVSSVASPVSKPCYCVNCKSTPLTERLTDLLAAQKYYTIYHQEKVAKGHTNELHEKLEM</sequence>
<evidence type="ECO:0000313" key="3">
    <source>
        <dbReference type="Proteomes" id="UP000796761"/>
    </source>
</evidence>
<feature type="non-terminal residue" evidence="2">
    <location>
        <position position="1"/>
    </location>
</feature>
<protein>
    <submittedName>
        <fullName evidence="2">Uncharacterized protein</fullName>
    </submittedName>
</protein>
<feature type="chain" id="PRO_5035476506" evidence="1">
    <location>
        <begin position="27"/>
        <end position="81"/>
    </location>
</feature>
<dbReference type="AlphaFoldDB" id="A0A8K1LLX1"/>
<feature type="signal peptide" evidence="1">
    <location>
        <begin position="1"/>
        <end position="26"/>
    </location>
</feature>
<keyword evidence="3" id="KW-1185">Reference proteome</keyword>
<gene>
    <name evidence="2" type="ORF">HGM15179_008468</name>
</gene>
<name>A0A8K1LLX1_9PASS</name>